<dbReference type="SUPFAM" id="SSF56399">
    <property type="entry name" value="ADP-ribosylation"/>
    <property type="match status" value="1"/>
</dbReference>
<evidence type="ECO:0000256" key="2">
    <source>
        <dbReference type="ARBA" id="ARBA00022679"/>
    </source>
</evidence>
<accession>A0AAD5RFV8</accession>
<keyword evidence="1" id="KW-0328">Glycosyltransferase</keyword>
<reference evidence="8" key="1">
    <citation type="submission" date="2022-07" db="EMBL/GenBank/DDBJ databases">
        <title>Draft genome sequence of Zalerion maritima ATCC 34329, a (micro)plastics degrading marine fungus.</title>
        <authorList>
            <person name="Paco A."/>
            <person name="Goncalves M.F.M."/>
            <person name="Rocha-Santos T.A.P."/>
            <person name="Alves A."/>
        </authorList>
    </citation>
    <scope>NUCLEOTIDE SEQUENCE</scope>
    <source>
        <strain evidence="8">ATCC 34329</strain>
    </source>
</reference>
<keyword evidence="9" id="KW-1185">Reference proteome</keyword>
<sequence length="1039" mass="113586">MMIFKDPASRPRKEKKPSLGQRLLRGSSAANTLSPDHTVPRTSTQATKLPPFIPPETSLRFTATSTTAGIPLGTTPSSATLSPPSRDCSLSIHPDAASIHTHIGSDEISQDSSSIQGGHRKLSGRFKIGSRSNAPSHSRKESIATAADTDDHVTPSYTLQPPAPSGHVAWQVEQFLSSFGVDLGVQSESAALISALDWAKTELKKREGEAQRWKARSEDLLQKTTGGEAGPDQDASSSSTPMPGSYVTGAPSDASAQLQKAWSRNDWLDSEINTLRDLLRRGEKDHEAAQVEIGSLKKELGLMGNLQEENTELRKRYAEANNGWNENYSKMVTTLNELHKMKDDFASAKAANAASVEKIFRLTTELDTASKTRMDAETKFKNLQQSVKAMESNHAAALTKAKADKKSQVPKLQTRVAELSAELCAGRAKYEGDISQLQEHRDKLVEIKAVLEDRWEKAKVDLDVKSSLLQLKSSVADSMSARLESLSGSLDVEIARSQALQNEKCEAEEDARKTIKDLKTKASRLEMEILDLKPKLDGSRGKIVGVIDDASYSDLVAKWNHLSAIRGALESHDQEATALLLEKYNIEAGGFWCDDIPDDLVDVIDRYGPFKYELAFPLTHLRDIDRAARGVPREARMLLVRVDFSTSTPSFCVHLDHNGDTGGTHELLAVASTTKCGLEYNMCAKKPCRLVYQLYRYLYLFLAEEGACSLNQLYQTIRNTVSSRASSCLVCAKPTGTSLWRAAPCSADCSKTLNLAPLSVQFPELTIDPPVLDLILHCLYIAAAHSTKLDLTPRCPVEKDNLQGVIDSFPPIDSKTFVQDVYSNAANPQQPADRKSADRWRLLRWICTEFQGLLMSAPEKMKVPSMPGSHQFVLANGNLDKEREFADALSRATVTRGSSNGNGNGSLAAQGGVAFHGTTPQRIFRILTEGLKVMSGTPFMTYGQASGPGVYFAAEPSKSMPYATPSKGTWRHGRLGNRTRILLGCEVAGWTHSAGTVHVAKNATAVMVRYIFVVPGDFRAPISGHVEPAMRSTFASIKR</sequence>
<feature type="region of interest" description="Disordered" evidence="6">
    <location>
        <begin position="206"/>
        <end position="253"/>
    </location>
</feature>
<evidence type="ECO:0000256" key="3">
    <source>
        <dbReference type="ARBA" id="ARBA00022695"/>
    </source>
</evidence>
<keyword evidence="4" id="KW-0520">NAD</keyword>
<feature type="coiled-coil region" evidence="5">
    <location>
        <begin position="366"/>
        <end position="393"/>
    </location>
</feature>
<feature type="coiled-coil region" evidence="5">
    <location>
        <begin position="279"/>
        <end position="323"/>
    </location>
</feature>
<keyword evidence="2" id="KW-0808">Transferase</keyword>
<dbReference type="InterPro" id="IPR012317">
    <property type="entry name" value="Poly(ADP-ribose)pol_cat_dom"/>
</dbReference>
<dbReference type="GO" id="GO:0003950">
    <property type="term" value="F:NAD+ poly-ADP-ribosyltransferase activity"/>
    <property type="evidence" value="ECO:0007669"/>
    <property type="project" value="InterPro"/>
</dbReference>
<feature type="compositionally biased region" description="Low complexity" evidence="6">
    <location>
        <begin position="71"/>
        <end position="85"/>
    </location>
</feature>
<keyword evidence="3" id="KW-0548">Nucleotidyltransferase</keyword>
<dbReference type="GO" id="GO:0016779">
    <property type="term" value="F:nucleotidyltransferase activity"/>
    <property type="evidence" value="ECO:0007669"/>
    <property type="project" value="UniProtKB-KW"/>
</dbReference>
<dbReference type="Gene3D" id="1.10.287.1490">
    <property type="match status" value="1"/>
</dbReference>
<evidence type="ECO:0000256" key="1">
    <source>
        <dbReference type="ARBA" id="ARBA00022676"/>
    </source>
</evidence>
<dbReference type="Gene3D" id="3.90.228.10">
    <property type="match status" value="1"/>
</dbReference>
<feature type="compositionally biased region" description="Polar residues" evidence="6">
    <location>
        <begin position="28"/>
        <end position="47"/>
    </location>
</feature>
<gene>
    <name evidence="8" type="ORF">MKZ38_010636</name>
</gene>
<dbReference type="AlphaFoldDB" id="A0AAD5RFV8"/>
<evidence type="ECO:0000313" key="8">
    <source>
        <dbReference type="EMBL" id="KAJ2891854.1"/>
    </source>
</evidence>
<dbReference type="Proteomes" id="UP001201980">
    <property type="component" value="Unassembled WGS sequence"/>
</dbReference>
<protein>
    <recommendedName>
        <fullName evidence="7">PARP catalytic domain-containing protein</fullName>
    </recommendedName>
</protein>
<feature type="domain" description="PARP catalytic" evidence="7">
    <location>
        <begin position="913"/>
        <end position="968"/>
    </location>
</feature>
<comment type="caution">
    <text evidence="8">The sequence shown here is derived from an EMBL/GenBank/DDBJ whole genome shotgun (WGS) entry which is preliminary data.</text>
</comment>
<feature type="compositionally biased region" description="Polar residues" evidence="6">
    <location>
        <begin position="59"/>
        <end position="68"/>
    </location>
</feature>
<evidence type="ECO:0000256" key="4">
    <source>
        <dbReference type="ARBA" id="ARBA00023027"/>
    </source>
</evidence>
<evidence type="ECO:0000256" key="5">
    <source>
        <dbReference type="SAM" id="Coils"/>
    </source>
</evidence>
<feature type="compositionally biased region" description="Basic and acidic residues" evidence="6">
    <location>
        <begin position="206"/>
        <end position="221"/>
    </location>
</feature>
<feature type="region of interest" description="Disordered" evidence="6">
    <location>
        <begin position="1"/>
        <end position="93"/>
    </location>
</feature>
<dbReference type="PANTHER" id="PTHR21328">
    <property type="entry name" value="POLY ADP-RIBOSE POLYMERASE FAMILY, MEMBER PARP"/>
    <property type="match status" value="1"/>
</dbReference>
<evidence type="ECO:0000259" key="7">
    <source>
        <dbReference type="Pfam" id="PF00644"/>
    </source>
</evidence>
<evidence type="ECO:0000313" key="9">
    <source>
        <dbReference type="Proteomes" id="UP001201980"/>
    </source>
</evidence>
<name>A0AAD5RFV8_9PEZI</name>
<dbReference type="InterPro" id="IPR051838">
    <property type="entry name" value="ARTD_PARP"/>
</dbReference>
<evidence type="ECO:0000256" key="6">
    <source>
        <dbReference type="SAM" id="MobiDB-lite"/>
    </source>
</evidence>
<feature type="compositionally biased region" description="Low complexity" evidence="6">
    <location>
        <begin position="106"/>
        <end position="117"/>
    </location>
</feature>
<proteinExistence type="predicted"/>
<feature type="region of interest" description="Disordered" evidence="6">
    <location>
        <begin position="106"/>
        <end position="154"/>
    </location>
</feature>
<organism evidence="8 9">
    <name type="scientific">Zalerion maritima</name>
    <dbReference type="NCBI Taxonomy" id="339359"/>
    <lineage>
        <taxon>Eukaryota</taxon>
        <taxon>Fungi</taxon>
        <taxon>Dikarya</taxon>
        <taxon>Ascomycota</taxon>
        <taxon>Pezizomycotina</taxon>
        <taxon>Sordariomycetes</taxon>
        <taxon>Lulworthiomycetidae</taxon>
        <taxon>Lulworthiales</taxon>
        <taxon>Lulworthiaceae</taxon>
        <taxon>Zalerion</taxon>
    </lineage>
</organism>
<dbReference type="Pfam" id="PF00644">
    <property type="entry name" value="PARP"/>
    <property type="match status" value="1"/>
</dbReference>
<dbReference type="EMBL" id="JAKWBI020000968">
    <property type="protein sequence ID" value="KAJ2891854.1"/>
    <property type="molecule type" value="Genomic_DNA"/>
</dbReference>
<keyword evidence="5" id="KW-0175">Coiled coil</keyword>